<keyword evidence="2" id="KW-0812">Transmembrane</keyword>
<dbReference type="Pfam" id="PF03816">
    <property type="entry name" value="LytR_cpsA_psr"/>
    <property type="match status" value="1"/>
</dbReference>
<dbReference type="AlphaFoldDB" id="A0A4R5N8C4"/>
<dbReference type="NCBIfam" id="TIGR00350">
    <property type="entry name" value="lytR_cpsA_psr"/>
    <property type="match status" value="1"/>
</dbReference>
<dbReference type="EMBL" id="PUFI01000015">
    <property type="protein sequence ID" value="TDG67696.1"/>
    <property type="molecule type" value="Genomic_DNA"/>
</dbReference>
<sequence>MEKNTRQSRHEAPKKKHTLRKIILSIVALLIIGIIGTGAYAFFSVNSTISKMQNNSKYTNTKQADKATSKSKPITYLLLGTDTGELGRDYKGRTDTMMVMSANPKLKSTTIMSIPRDTYVKYQGSPIKINAAYTYGSETTAIDAVQDLLGIKIDGYALINMGGLEKMVNAVGGVDVTSPLTFTYEGESFVKGQTYHLDGSQALKFSRMRYDDPQGDYGRQNRQQLIIESVLKNSANVGTLFNSSLLNTMSNNIQTDISTTSLKNLALNYRGALGNIKQDHLQGNTQMIDGQSFEVVPQSELTRAQNVILKQQGKTTEQ</sequence>
<evidence type="ECO:0000313" key="4">
    <source>
        <dbReference type="EMBL" id="TDG67696.1"/>
    </source>
</evidence>
<keyword evidence="5" id="KW-1185">Reference proteome</keyword>
<dbReference type="Gene3D" id="3.40.630.190">
    <property type="entry name" value="LCP protein"/>
    <property type="match status" value="1"/>
</dbReference>
<feature type="transmembrane region" description="Helical" evidence="2">
    <location>
        <begin position="21"/>
        <end position="43"/>
    </location>
</feature>
<dbReference type="PANTHER" id="PTHR33392:SF6">
    <property type="entry name" value="POLYISOPRENYL-TEICHOIC ACID--PEPTIDOGLYCAN TEICHOIC ACID TRANSFERASE TAGU"/>
    <property type="match status" value="1"/>
</dbReference>
<dbReference type="Proteomes" id="UP000295681">
    <property type="component" value="Unassembled WGS sequence"/>
</dbReference>
<dbReference type="InterPro" id="IPR004474">
    <property type="entry name" value="LytR_CpsA_psr"/>
</dbReference>
<dbReference type="PANTHER" id="PTHR33392">
    <property type="entry name" value="POLYISOPRENYL-TEICHOIC ACID--PEPTIDOGLYCAN TEICHOIC ACID TRANSFERASE TAGU"/>
    <property type="match status" value="1"/>
</dbReference>
<dbReference type="InterPro" id="IPR050922">
    <property type="entry name" value="LytR/CpsA/Psr_CW_biosynth"/>
</dbReference>
<organism evidence="4 5">
    <name type="scientific">Leuconostoc fallax</name>
    <dbReference type="NCBI Taxonomy" id="1251"/>
    <lineage>
        <taxon>Bacteria</taxon>
        <taxon>Bacillati</taxon>
        <taxon>Bacillota</taxon>
        <taxon>Bacilli</taxon>
        <taxon>Lactobacillales</taxon>
        <taxon>Lactobacillaceae</taxon>
        <taxon>Leuconostoc</taxon>
    </lineage>
</organism>
<gene>
    <name evidence="4" type="ORF">C5L23_001495</name>
</gene>
<dbReference type="STRING" id="907931.GCA_000165675_00112"/>
<dbReference type="RefSeq" id="WP_010008578.1">
    <property type="nucleotide sequence ID" value="NZ_JAGYGP010000001.1"/>
</dbReference>
<feature type="domain" description="Cell envelope-related transcriptional attenuator" evidence="3">
    <location>
        <begin position="93"/>
        <end position="234"/>
    </location>
</feature>
<evidence type="ECO:0000313" key="5">
    <source>
        <dbReference type="Proteomes" id="UP000295681"/>
    </source>
</evidence>
<evidence type="ECO:0000256" key="2">
    <source>
        <dbReference type="SAM" id="Phobius"/>
    </source>
</evidence>
<reference evidence="4 5" key="1">
    <citation type="journal article" date="2019" name="Appl. Microbiol. Biotechnol.">
        <title>Uncovering carbohydrate metabolism through a genotype-phenotype association study of 56 lactic acid bacteria genomes.</title>
        <authorList>
            <person name="Buron-Moles G."/>
            <person name="Chailyan A."/>
            <person name="Dolejs I."/>
            <person name="Forster J."/>
            <person name="Miks M.H."/>
        </authorList>
    </citation>
    <scope>NUCLEOTIDE SEQUENCE [LARGE SCALE GENOMIC DNA]</scope>
    <source>
        <strain evidence="4 5">ATCC 700006</strain>
    </source>
</reference>
<comment type="similarity">
    <text evidence="1">Belongs to the LytR/CpsA/Psr (LCP) family.</text>
</comment>
<accession>A0A4R5N8C4</accession>
<name>A0A4R5N8C4_9LACO</name>
<keyword evidence="2" id="KW-0472">Membrane</keyword>
<protein>
    <recommendedName>
        <fullName evidence="3">Cell envelope-related transcriptional attenuator domain-containing protein</fullName>
    </recommendedName>
</protein>
<proteinExistence type="inferred from homology"/>
<keyword evidence="2" id="KW-1133">Transmembrane helix</keyword>
<evidence type="ECO:0000259" key="3">
    <source>
        <dbReference type="Pfam" id="PF03816"/>
    </source>
</evidence>
<comment type="caution">
    <text evidence="4">The sequence shown here is derived from an EMBL/GenBank/DDBJ whole genome shotgun (WGS) entry which is preliminary data.</text>
</comment>
<evidence type="ECO:0000256" key="1">
    <source>
        <dbReference type="ARBA" id="ARBA00006068"/>
    </source>
</evidence>